<accession>A0A1H0C0D7</accession>
<sequence>MQGLKLEFLLNSTKEVLEQLVLNEYMRNFVLVGGSALTSYICHRLSEDLDFFTYADTFDKQKIFNIIERFANKEIVNISDEQIDVIINGVKVTFFNAKWSFLKPDKIDNFNIASLEQIAIMKINTLF</sequence>
<dbReference type="InterPro" id="IPR014942">
    <property type="entry name" value="AbiEii"/>
</dbReference>
<reference evidence="1 2" key="1">
    <citation type="submission" date="2016-10" db="EMBL/GenBank/DDBJ databases">
        <authorList>
            <person name="de Groot N.N."/>
        </authorList>
    </citation>
    <scope>NUCLEOTIDE SEQUENCE [LARGE SCALE GENOMIC DNA]</scope>
    <source>
        <strain evidence="1 2">DSM 15269</strain>
    </source>
</reference>
<dbReference type="AlphaFoldDB" id="A0A1H0C0D7"/>
<dbReference type="Pfam" id="PF08843">
    <property type="entry name" value="AbiEii"/>
    <property type="match status" value="1"/>
</dbReference>
<proteinExistence type="predicted"/>
<keyword evidence="1" id="KW-0808">Transferase</keyword>
<dbReference type="STRING" id="206665.SAMN04488516_102356"/>
<dbReference type="Gene3D" id="3.10.450.620">
    <property type="entry name" value="JHP933, nucleotidyltransferase-like core domain"/>
    <property type="match status" value="1"/>
</dbReference>
<keyword evidence="2" id="KW-1185">Reference proteome</keyword>
<name>A0A1H0C0D7_9BACT</name>
<dbReference type="EMBL" id="FNIN01000002">
    <property type="protein sequence ID" value="SDN51282.1"/>
    <property type="molecule type" value="Genomic_DNA"/>
</dbReference>
<gene>
    <name evidence="1" type="ORF">SAMN04488516_102356</name>
</gene>
<evidence type="ECO:0000313" key="2">
    <source>
        <dbReference type="Proteomes" id="UP000199602"/>
    </source>
</evidence>
<dbReference type="GO" id="GO:0016740">
    <property type="term" value="F:transferase activity"/>
    <property type="evidence" value="ECO:0007669"/>
    <property type="project" value="UniProtKB-KW"/>
</dbReference>
<evidence type="ECO:0000313" key="1">
    <source>
        <dbReference type="EMBL" id="SDN51282.1"/>
    </source>
</evidence>
<organism evidence="1 2">
    <name type="scientific">Desulfonauticus submarinus</name>
    <dbReference type="NCBI Taxonomy" id="206665"/>
    <lineage>
        <taxon>Bacteria</taxon>
        <taxon>Pseudomonadati</taxon>
        <taxon>Thermodesulfobacteriota</taxon>
        <taxon>Desulfovibrionia</taxon>
        <taxon>Desulfovibrionales</taxon>
        <taxon>Desulfonauticaceae</taxon>
        <taxon>Desulfonauticus</taxon>
    </lineage>
</organism>
<dbReference type="Proteomes" id="UP000199602">
    <property type="component" value="Unassembled WGS sequence"/>
</dbReference>
<protein>
    <submittedName>
        <fullName evidence="1">Nucleotidyl transferase AbiEii toxin, Type IV TA system</fullName>
    </submittedName>
</protein>